<comment type="caution">
    <text evidence="1">The sequence shown here is derived from an EMBL/GenBank/DDBJ whole genome shotgun (WGS) entry which is preliminary data.</text>
</comment>
<dbReference type="NCBIfam" id="NF047388">
    <property type="entry name" value="SA1320_fam"/>
    <property type="match status" value="1"/>
</dbReference>
<keyword evidence="2" id="KW-1185">Reference proteome</keyword>
<evidence type="ECO:0000313" key="1">
    <source>
        <dbReference type="EMBL" id="MBM7702326.1"/>
    </source>
</evidence>
<dbReference type="InterPro" id="IPR029058">
    <property type="entry name" value="AB_hydrolase_fold"/>
</dbReference>
<organism evidence="1 2">
    <name type="scientific">Priestia iocasae</name>
    <dbReference type="NCBI Taxonomy" id="2291674"/>
    <lineage>
        <taxon>Bacteria</taxon>
        <taxon>Bacillati</taxon>
        <taxon>Bacillota</taxon>
        <taxon>Bacilli</taxon>
        <taxon>Bacillales</taxon>
        <taxon>Bacillaceae</taxon>
        <taxon>Priestia</taxon>
    </lineage>
</organism>
<dbReference type="RefSeq" id="WP_205185164.1">
    <property type="nucleotide sequence ID" value="NZ_JAFBFC010000002.1"/>
</dbReference>
<accession>A0ABS2QS91</accession>
<dbReference type="EMBL" id="JAFBFC010000002">
    <property type="protein sequence ID" value="MBM7702326.1"/>
    <property type="molecule type" value="Genomic_DNA"/>
</dbReference>
<gene>
    <name evidence="1" type="ORF">JOC83_001160</name>
</gene>
<evidence type="ECO:0000313" key="2">
    <source>
        <dbReference type="Proteomes" id="UP000809829"/>
    </source>
</evidence>
<evidence type="ECO:0008006" key="3">
    <source>
        <dbReference type="Google" id="ProtNLM"/>
    </source>
</evidence>
<name>A0ABS2QS91_9BACI</name>
<sequence>MNELEDTLPINQTSNINNDKDLVELAGYQAYTHPTKFTKFYVNDNEYRVLNTRYEDPTGLDAMTIVNTDTKEISIVYVGTDKSAKYGNQDILTDIQLLSDLTLDQLTAAQDYYSEMNEKYASVGGVTSVAGNSLGGGLAGAVAVANPDVTAVTLNPALLPDGMMDPAKTYDNVTNYFSSYDVLTQTLIALNLDHRIPGKHYEIFNGIPGLGQVVTNHTGYLKEKDGRQYYEVGEVGQPGYGKIYIDADAHIVSSIWTGAPLYGGYSERIKINKENLELLATSLQTHVVERLNVAHEYLGHSVAIVDDESSRYYERLTRLQQMFEEMFDSLISDPLFRGLTSMSNRLTAEIDHLVLLVNLAESRAKSLNAMLNSPPVELVEHLLLGNVSAGGLFGNLFQEVRNFLYDLRADIQDLSSSLTSIVSDQIPALFQGGKEFWYDAVVSELKAHYGIVNNNRDKLLSHIREYEKQVKDVAATFHERDHTLGQSIQTKSSQLNEISVQETNTYQLEASPYMEVRMKIKDVQMDTAYTAFTVSTHGLLLPILEKGRQIMWSTGTTLELLSTTIKGATSFALNYTVPGQLVSLFSDYDDKIKSAVANALEPLDELAGTIEGIEKGLSQLMVGYPTLLDNFRPYVETALFNNSGYQNVHLYNVASIAILREMEMLFDDVVYQLGDHQAEAIDALCDVSKKVKNNMGILYEQVDRGTMK</sequence>
<dbReference type="SUPFAM" id="SSF53474">
    <property type="entry name" value="alpha/beta-Hydrolases"/>
    <property type="match status" value="1"/>
</dbReference>
<reference evidence="1 2" key="1">
    <citation type="submission" date="2021-01" db="EMBL/GenBank/DDBJ databases">
        <title>Genomic Encyclopedia of Type Strains, Phase IV (KMG-IV): sequencing the most valuable type-strain genomes for metagenomic binning, comparative biology and taxonomic classification.</title>
        <authorList>
            <person name="Goeker M."/>
        </authorList>
    </citation>
    <scope>NUCLEOTIDE SEQUENCE [LARGE SCALE GENOMIC DNA]</scope>
    <source>
        <strain evidence="1 2">DSM 104297</strain>
    </source>
</reference>
<proteinExistence type="predicted"/>
<protein>
    <recommendedName>
        <fullName evidence="3">Lipase</fullName>
    </recommendedName>
</protein>
<dbReference type="Proteomes" id="UP000809829">
    <property type="component" value="Unassembled WGS sequence"/>
</dbReference>